<dbReference type="GO" id="GO:0016020">
    <property type="term" value="C:membrane"/>
    <property type="evidence" value="ECO:0007669"/>
    <property type="project" value="UniProtKB-SubCell"/>
</dbReference>
<evidence type="ECO:0000256" key="2">
    <source>
        <dbReference type="ARBA" id="ARBA00007620"/>
    </source>
</evidence>
<comment type="subcellular location">
    <subcellularLocation>
        <location evidence="1">Membrane</location>
        <topology evidence="1">Multi-pass membrane protein</topology>
    </subcellularLocation>
</comment>
<dbReference type="OrthoDB" id="5103at2759"/>
<feature type="domain" description="Lipid desaturase" evidence="7">
    <location>
        <begin position="73"/>
        <end position="242"/>
    </location>
</feature>
<feature type="transmembrane region" description="Helical" evidence="6">
    <location>
        <begin position="35"/>
        <end position="55"/>
    </location>
</feature>
<accession>A0A2G9HFF6</accession>
<reference evidence="9" key="1">
    <citation type="journal article" date="2018" name="Gigascience">
        <title>Genome assembly of the Pink Ipe (Handroanthus impetiginosus, Bignoniaceae), a highly valued, ecologically keystone Neotropical timber forest tree.</title>
        <authorList>
            <person name="Silva-Junior O.B."/>
            <person name="Grattapaglia D."/>
            <person name="Novaes E."/>
            <person name="Collevatti R.G."/>
        </authorList>
    </citation>
    <scope>NUCLEOTIDE SEQUENCE [LARGE SCALE GENOMIC DNA]</scope>
    <source>
        <strain evidence="9">cv. UFG-1</strain>
    </source>
</reference>
<feature type="transmembrane region" description="Helical" evidence="6">
    <location>
        <begin position="121"/>
        <end position="141"/>
    </location>
</feature>
<comment type="caution">
    <text evidence="8">The sequence shown here is derived from an EMBL/GenBank/DDBJ whole genome shotgun (WGS) entry which is preliminary data.</text>
</comment>
<feature type="transmembrane region" description="Helical" evidence="6">
    <location>
        <begin position="147"/>
        <end position="168"/>
    </location>
</feature>
<evidence type="ECO:0000259" key="7">
    <source>
        <dbReference type="Pfam" id="PF10520"/>
    </source>
</evidence>
<evidence type="ECO:0000256" key="5">
    <source>
        <dbReference type="ARBA" id="ARBA00023136"/>
    </source>
</evidence>
<proteinExistence type="inferred from homology"/>
<dbReference type="PANTHER" id="PTHR48140:SF1">
    <property type="entry name" value="FATTY ACID DESATURASE 4, CHLOROPLASTIC-RELATED"/>
    <property type="match status" value="1"/>
</dbReference>
<dbReference type="PANTHER" id="PTHR48140">
    <property type="entry name" value="FATTY ACID DESATURASE 4, CHLOROPLASTIC-RELATED"/>
    <property type="match status" value="1"/>
</dbReference>
<keyword evidence="9" id="KW-1185">Reference proteome</keyword>
<dbReference type="AlphaFoldDB" id="A0A2G9HFF6"/>
<evidence type="ECO:0000256" key="3">
    <source>
        <dbReference type="ARBA" id="ARBA00022692"/>
    </source>
</evidence>
<evidence type="ECO:0000256" key="4">
    <source>
        <dbReference type="ARBA" id="ARBA00022989"/>
    </source>
</evidence>
<keyword evidence="4 6" id="KW-1133">Transmembrane helix</keyword>
<protein>
    <submittedName>
        <fullName evidence="8">Ubiquitin-conjugating enzyme</fullName>
    </submittedName>
</protein>
<dbReference type="UniPathway" id="UPA00199"/>
<evidence type="ECO:0000256" key="6">
    <source>
        <dbReference type="SAM" id="Phobius"/>
    </source>
</evidence>
<dbReference type="EMBL" id="NKXS01001915">
    <property type="protein sequence ID" value="PIN16264.1"/>
    <property type="molecule type" value="Genomic_DNA"/>
</dbReference>
<keyword evidence="5 6" id="KW-0472">Membrane</keyword>
<dbReference type="InterPro" id="IPR019547">
    <property type="entry name" value="Lipid_desat"/>
</dbReference>
<dbReference type="GO" id="GO:0006631">
    <property type="term" value="P:fatty acid metabolic process"/>
    <property type="evidence" value="ECO:0007669"/>
    <property type="project" value="UniProtKB-UniPathway"/>
</dbReference>
<dbReference type="Proteomes" id="UP000231279">
    <property type="component" value="Unassembled WGS sequence"/>
</dbReference>
<evidence type="ECO:0000256" key="1">
    <source>
        <dbReference type="ARBA" id="ARBA00004141"/>
    </source>
</evidence>
<organism evidence="8 9">
    <name type="scientific">Handroanthus impetiginosus</name>
    <dbReference type="NCBI Taxonomy" id="429701"/>
    <lineage>
        <taxon>Eukaryota</taxon>
        <taxon>Viridiplantae</taxon>
        <taxon>Streptophyta</taxon>
        <taxon>Embryophyta</taxon>
        <taxon>Tracheophyta</taxon>
        <taxon>Spermatophyta</taxon>
        <taxon>Magnoliopsida</taxon>
        <taxon>eudicotyledons</taxon>
        <taxon>Gunneridae</taxon>
        <taxon>Pentapetalae</taxon>
        <taxon>asterids</taxon>
        <taxon>lamiids</taxon>
        <taxon>Lamiales</taxon>
        <taxon>Bignoniaceae</taxon>
        <taxon>Crescentiina</taxon>
        <taxon>Tabebuia alliance</taxon>
        <taxon>Handroanthus</taxon>
    </lineage>
</organism>
<keyword evidence="3 6" id="KW-0812">Transmembrane</keyword>
<dbReference type="Pfam" id="PF10520">
    <property type="entry name" value="Lipid_desat"/>
    <property type="match status" value="1"/>
</dbReference>
<evidence type="ECO:0000313" key="9">
    <source>
        <dbReference type="Proteomes" id="UP000231279"/>
    </source>
</evidence>
<comment type="similarity">
    <text evidence="2">Belongs to the fatty acid desaturase CarF family.</text>
</comment>
<sequence>MAASIELQDKNIANANTSKYQIQENWQVSTWNHRAWFTSGCATVLISLVKALFLITNNSKLWLDSVFAALIGYITADLCSGIYHWAVDNYGNGKTPIFGSQIEAFQAHHRKPSAISTTRKLAYSLYIEAVIVTIVVTPINLLSHDAVLLVFFGVFACCVMFGQVFHAWAHTPRKKLPSVVAALQDAGIIIGRVQHAAHHQPPYNSNYCIVSGVWNRFLDKAKFFMALEVLFASVLGVRPRSWNVPISDGALVPGMNL</sequence>
<name>A0A2G9HFF6_9LAMI</name>
<gene>
    <name evidence="8" type="ORF">CDL12_11088</name>
</gene>
<evidence type="ECO:0000313" key="8">
    <source>
        <dbReference type="EMBL" id="PIN16264.1"/>
    </source>
</evidence>
<dbReference type="STRING" id="429701.A0A2G9HFF6"/>
<dbReference type="InterPro" id="IPR052864">
    <property type="entry name" value="Chloroplast_FAD_CarF"/>
</dbReference>